<dbReference type="InterPro" id="IPR036388">
    <property type="entry name" value="WH-like_DNA-bd_sf"/>
</dbReference>
<feature type="domain" description="HTH luxR-type" evidence="2">
    <location>
        <begin position="121"/>
        <end position="186"/>
    </location>
</feature>
<name>A0ABV4E758_9GAMM</name>
<dbReference type="InterPro" id="IPR016032">
    <property type="entry name" value="Sig_transdc_resp-reg_C-effctor"/>
</dbReference>
<evidence type="ECO:0000259" key="2">
    <source>
        <dbReference type="PROSITE" id="PS50043"/>
    </source>
</evidence>
<dbReference type="PRINTS" id="PR00038">
    <property type="entry name" value="HTHLUXR"/>
</dbReference>
<accession>A0ABV4E758</accession>
<dbReference type="EMBL" id="JBGFFX010000004">
    <property type="protein sequence ID" value="MEY8770690.1"/>
    <property type="molecule type" value="Genomic_DNA"/>
</dbReference>
<dbReference type="InterPro" id="IPR000792">
    <property type="entry name" value="Tscrpt_reg_LuxR_C"/>
</dbReference>
<keyword evidence="1" id="KW-0238">DNA-binding</keyword>
<protein>
    <submittedName>
        <fullName evidence="3">Helix-turn-helix transcriptional regulator</fullName>
    </submittedName>
</protein>
<evidence type="ECO:0000256" key="1">
    <source>
        <dbReference type="ARBA" id="ARBA00023125"/>
    </source>
</evidence>
<dbReference type="RefSeq" id="WP_301730623.1">
    <property type="nucleotide sequence ID" value="NZ_JBGFFX010000004.1"/>
</dbReference>
<reference evidence="3 4" key="1">
    <citation type="submission" date="2024-07" db="EMBL/GenBank/DDBJ databases">
        <authorList>
            <person name="Hebao G."/>
        </authorList>
    </citation>
    <scope>NUCLEOTIDE SEQUENCE [LARGE SCALE GENOMIC DNA]</scope>
    <source>
        <strain evidence="3 4">ACCC 02193</strain>
    </source>
</reference>
<dbReference type="Gene3D" id="1.10.10.10">
    <property type="entry name" value="Winged helix-like DNA-binding domain superfamily/Winged helix DNA-binding domain"/>
    <property type="match status" value="1"/>
</dbReference>
<gene>
    <name evidence="3" type="ORF">AB6T85_09650</name>
</gene>
<dbReference type="Proteomes" id="UP001565243">
    <property type="component" value="Unassembled WGS sequence"/>
</dbReference>
<evidence type="ECO:0000313" key="4">
    <source>
        <dbReference type="Proteomes" id="UP001565243"/>
    </source>
</evidence>
<dbReference type="Pfam" id="PF00196">
    <property type="entry name" value="GerE"/>
    <property type="match status" value="1"/>
</dbReference>
<dbReference type="PROSITE" id="PS50043">
    <property type="entry name" value="HTH_LUXR_2"/>
    <property type="match status" value="1"/>
</dbReference>
<dbReference type="SUPFAM" id="SSF46894">
    <property type="entry name" value="C-terminal effector domain of the bipartite response regulators"/>
    <property type="match status" value="1"/>
</dbReference>
<proteinExistence type="predicted"/>
<dbReference type="SMART" id="SM00421">
    <property type="entry name" value="HTH_LUXR"/>
    <property type="match status" value="1"/>
</dbReference>
<organism evidence="3 4">
    <name type="scientific">Erwinia aeris</name>
    <dbReference type="NCBI Taxonomy" id="3239803"/>
    <lineage>
        <taxon>Bacteria</taxon>
        <taxon>Pseudomonadati</taxon>
        <taxon>Pseudomonadota</taxon>
        <taxon>Gammaproteobacteria</taxon>
        <taxon>Enterobacterales</taxon>
        <taxon>Erwiniaceae</taxon>
        <taxon>Erwinia</taxon>
    </lineage>
</organism>
<evidence type="ECO:0000313" key="3">
    <source>
        <dbReference type="EMBL" id="MEY8770690.1"/>
    </source>
</evidence>
<comment type="caution">
    <text evidence="3">The sequence shown here is derived from an EMBL/GenBank/DDBJ whole genome shotgun (WGS) entry which is preliminary data.</text>
</comment>
<dbReference type="PROSITE" id="PS00622">
    <property type="entry name" value="HTH_LUXR_1"/>
    <property type="match status" value="1"/>
</dbReference>
<dbReference type="CDD" id="cd06170">
    <property type="entry name" value="LuxR_C_like"/>
    <property type="match status" value="1"/>
</dbReference>
<sequence>MLKIIVSSDNVYYRKGVESLITSAGKTLRDGLFEVVSETSSPVTKEADIVFRDIMISVFFYKRETIAGKGQAEPHLSALHIPFICRGDNIPQITGKIRKIMLIATTNAASFASRENYKLTGLKDFMQLSSTESKVMLMVGQGYDTENISRMLGRSKKTVSTHCRNAIRKMGMLNRVEFYKYASFVAKYGNKKGNTLCL</sequence>
<keyword evidence="4" id="KW-1185">Reference proteome</keyword>